<comment type="caution">
    <text evidence="2">The sequence shown here is derived from an EMBL/GenBank/DDBJ whole genome shotgun (WGS) entry which is preliminary data.</text>
</comment>
<dbReference type="Proteomes" id="UP000249061">
    <property type="component" value="Unassembled WGS sequence"/>
</dbReference>
<dbReference type="PANTHER" id="PTHR30189">
    <property type="entry name" value="LPS-ASSEMBLY PROTEIN"/>
    <property type="match status" value="1"/>
</dbReference>
<dbReference type="GO" id="GO:0009279">
    <property type="term" value="C:cell outer membrane"/>
    <property type="evidence" value="ECO:0007669"/>
    <property type="project" value="TreeGrafter"/>
</dbReference>
<dbReference type="GO" id="GO:1990351">
    <property type="term" value="C:transporter complex"/>
    <property type="evidence" value="ECO:0007669"/>
    <property type="project" value="TreeGrafter"/>
</dbReference>
<sequence length="815" mass="89638">MLALWLALTICAAPASGDTELTAERLLHDGKRDLTTAEGRARLVSGGSIINAERIVYDEHKRIATAVGHVVVRNVDNGKLAVIADLVTVLLDDNKEVREIYLYDGQAQSKKDVSDEAFLAADTAEKLEKTGNIQALLQGNHLVREPNGWRVEYLELVPCECDYKNPSWSISSTEAVVDTKNDRVAVTNPVVKLWSVPVLWLPWLSLPLNDRQSGLLFPKPATAPVTGFGLELPVYLTLGRSADITLTPGFFLGGTQDNGLAGPKLSTEFRYAPSKRVTGKAILGLVYDFRTPRAVEQELARLRGSGHRGMRGEFAWQHVQDFDFGFGARADVNVHSDGDYNRDLTVDVLLSSTTYLRSGAKVFHRGRDHYLGLDVGLRQDIQWGYDLLGRRAELTLPYNAALFGPGTLQRLPAFTFGWLPPVLGPLRFEVEGEVVRLSPLYSKTGDEGVNAAGGMILPTPFLDGINRLYAPRGVVGTGDRIWQVGEREARTRLMALPKISVTAQPFGVFSASAFAAWRQFVWAGEASGNTWHRGYLLLGGRLETEVSRRFGRVRHVIQPLVEVRAVPFGAESYDAIVPYDAVDAAVPGISARVQGIAELRQRLMDGSNELLRVDVGQGLEFSGPRMEPTPGEFYGRVGSRIGWFSALGVLRFDPLANRVAYDGLTPVQPGRFTRASGRADVDDGRGHGAYFSYENVLMEGTMRSRQPIDLLFLVDRGFTTATRVQMITAGARWSFGPLSLRYDATLLQEQPNTTSTTPSDGRWVFQQHMVGVGFAPACDCWRVDVYAVQPLYPTIQPPQFIGGVTVSRFGTIGTR</sequence>
<dbReference type="InterPro" id="IPR050218">
    <property type="entry name" value="LptD"/>
</dbReference>
<dbReference type="Gene3D" id="2.60.450.10">
    <property type="entry name" value="Lipopolysaccharide (LPS) transport protein A like domain"/>
    <property type="match status" value="1"/>
</dbReference>
<dbReference type="GO" id="GO:0061024">
    <property type="term" value="P:membrane organization"/>
    <property type="evidence" value="ECO:0007669"/>
    <property type="project" value="InterPro"/>
</dbReference>
<dbReference type="PANTHER" id="PTHR30189:SF1">
    <property type="entry name" value="LPS-ASSEMBLY PROTEIN LPTD"/>
    <property type="match status" value="1"/>
</dbReference>
<dbReference type="EMBL" id="QFQP01000004">
    <property type="protein sequence ID" value="PZR16031.1"/>
    <property type="molecule type" value="Genomic_DNA"/>
</dbReference>
<gene>
    <name evidence="2" type="ORF">DI536_06955</name>
</gene>
<reference evidence="2 3" key="1">
    <citation type="submission" date="2017-08" db="EMBL/GenBank/DDBJ databases">
        <title>Infants hospitalized years apart are colonized by the same room-sourced microbial strains.</title>
        <authorList>
            <person name="Brooks B."/>
            <person name="Olm M.R."/>
            <person name="Firek B.A."/>
            <person name="Baker R."/>
            <person name="Thomas B.C."/>
            <person name="Morowitz M.J."/>
            <person name="Banfield J.F."/>
        </authorList>
    </citation>
    <scope>NUCLEOTIDE SEQUENCE [LARGE SCALE GENOMIC DNA]</scope>
    <source>
        <strain evidence="2">S2_003_000_R2_14</strain>
    </source>
</reference>
<dbReference type="Pfam" id="PF04453">
    <property type="entry name" value="LptD"/>
    <property type="match status" value="1"/>
</dbReference>
<name>A0A2W5VZ74_9BACT</name>
<organism evidence="2 3">
    <name type="scientific">Archangium gephyra</name>
    <dbReference type="NCBI Taxonomy" id="48"/>
    <lineage>
        <taxon>Bacteria</taxon>
        <taxon>Pseudomonadati</taxon>
        <taxon>Myxococcota</taxon>
        <taxon>Myxococcia</taxon>
        <taxon>Myxococcales</taxon>
        <taxon>Cystobacterineae</taxon>
        <taxon>Archangiaceae</taxon>
        <taxon>Archangium</taxon>
    </lineage>
</organism>
<feature type="domain" description="LptD C-terminal" evidence="1">
    <location>
        <begin position="310"/>
        <end position="437"/>
    </location>
</feature>
<proteinExistence type="predicted"/>
<protein>
    <recommendedName>
        <fullName evidence="1">LptD C-terminal domain-containing protein</fullName>
    </recommendedName>
</protein>
<evidence type="ECO:0000313" key="3">
    <source>
        <dbReference type="Proteomes" id="UP000249061"/>
    </source>
</evidence>
<evidence type="ECO:0000313" key="2">
    <source>
        <dbReference type="EMBL" id="PZR16031.1"/>
    </source>
</evidence>
<evidence type="ECO:0000259" key="1">
    <source>
        <dbReference type="Pfam" id="PF04453"/>
    </source>
</evidence>
<accession>A0A2W5VZ74</accession>
<dbReference type="AlphaFoldDB" id="A0A2W5VZ74"/>
<dbReference type="InterPro" id="IPR007543">
    <property type="entry name" value="LptD_C"/>
</dbReference>